<dbReference type="PANTHER" id="PTHR10357:SF215">
    <property type="entry name" value="ALPHA-AMYLASE 1"/>
    <property type="match status" value="1"/>
</dbReference>
<evidence type="ECO:0000256" key="3">
    <source>
        <dbReference type="ARBA" id="ARBA00008061"/>
    </source>
</evidence>
<dbReference type="Proteomes" id="UP000064967">
    <property type="component" value="Chromosome"/>
</dbReference>
<dbReference type="PIRSF" id="PIRSF001024">
    <property type="entry name" value="Alph-amyl_fung"/>
    <property type="match status" value="1"/>
</dbReference>
<keyword evidence="14" id="KW-1185">Reference proteome</keyword>
<evidence type="ECO:0000256" key="9">
    <source>
        <dbReference type="ARBA" id="ARBA00023277"/>
    </source>
</evidence>
<evidence type="ECO:0000256" key="11">
    <source>
        <dbReference type="SAM" id="SignalP"/>
    </source>
</evidence>
<keyword evidence="9" id="KW-0119">Carbohydrate metabolism</keyword>
<evidence type="ECO:0000256" key="7">
    <source>
        <dbReference type="ARBA" id="ARBA00022801"/>
    </source>
</evidence>
<feature type="domain" description="Glycosyl hydrolase family 13 catalytic" evidence="12">
    <location>
        <begin position="51"/>
        <end position="496"/>
    </location>
</feature>
<dbReference type="Gene3D" id="3.20.20.80">
    <property type="entry name" value="Glycosidases"/>
    <property type="match status" value="2"/>
</dbReference>
<dbReference type="GO" id="GO:0004556">
    <property type="term" value="F:alpha-amylase activity"/>
    <property type="evidence" value="ECO:0007669"/>
    <property type="project" value="UniProtKB-EC"/>
</dbReference>
<comment type="catalytic activity">
    <reaction evidence="1">
        <text>Endohydrolysis of (1-&gt;4)-alpha-D-glucosidic linkages in polysaccharides containing three or more (1-&gt;4)-alpha-linked D-glucose units.</text>
        <dbReference type="EC" id="3.2.1.1"/>
    </reaction>
</comment>
<evidence type="ECO:0000256" key="1">
    <source>
        <dbReference type="ARBA" id="ARBA00000548"/>
    </source>
</evidence>
<dbReference type="OrthoDB" id="9760647at2"/>
<keyword evidence="7" id="KW-0378">Hydrolase</keyword>
<keyword evidence="6 11" id="KW-0732">Signal</keyword>
<evidence type="ECO:0000256" key="5">
    <source>
        <dbReference type="ARBA" id="ARBA00022723"/>
    </source>
</evidence>
<dbReference type="PROSITE" id="PS51257">
    <property type="entry name" value="PROKAR_LIPOPROTEIN"/>
    <property type="match status" value="1"/>
</dbReference>
<dbReference type="SUPFAM" id="SSF51445">
    <property type="entry name" value="(Trans)glycosidases"/>
    <property type="match status" value="1"/>
</dbReference>
<keyword evidence="5" id="KW-0479">Metal-binding</keyword>
<feature type="signal peptide" evidence="11">
    <location>
        <begin position="1"/>
        <end position="19"/>
    </location>
</feature>
<dbReference type="InterPro" id="IPR013777">
    <property type="entry name" value="A-amylase-like"/>
</dbReference>
<dbReference type="RefSeq" id="WP_146648645.1">
    <property type="nucleotide sequence ID" value="NZ_CP012333.1"/>
</dbReference>
<evidence type="ECO:0000256" key="2">
    <source>
        <dbReference type="ARBA" id="ARBA00001913"/>
    </source>
</evidence>
<comment type="similarity">
    <text evidence="3">Belongs to the glycosyl hydrolase 13 family.</text>
</comment>
<dbReference type="EC" id="3.2.1.1" evidence="4"/>
<dbReference type="InterPro" id="IPR006047">
    <property type="entry name" value="GH13_cat_dom"/>
</dbReference>
<reference evidence="13 14" key="1">
    <citation type="submission" date="2015-08" db="EMBL/GenBank/DDBJ databases">
        <authorList>
            <person name="Babu N.S."/>
            <person name="Beckwith C.J."/>
            <person name="Beseler K.G."/>
            <person name="Brison A."/>
            <person name="Carone J.V."/>
            <person name="Caskin T.P."/>
            <person name="Diamond M."/>
            <person name="Durham M.E."/>
            <person name="Foxe J.M."/>
            <person name="Go M."/>
            <person name="Henderson B.A."/>
            <person name="Jones I.B."/>
            <person name="McGettigan J.A."/>
            <person name="Micheletti S.J."/>
            <person name="Nasrallah M.E."/>
            <person name="Ortiz D."/>
            <person name="Piller C.R."/>
            <person name="Privatt S.R."/>
            <person name="Schneider S.L."/>
            <person name="Sharp S."/>
            <person name="Smith T.C."/>
            <person name="Stanton J.D."/>
            <person name="Ullery H.E."/>
            <person name="Wilson R.J."/>
            <person name="Serrano M.G."/>
            <person name="Buck G."/>
            <person name="Lee V."/>
            <person name="Wang Y."/>
            <person name="Carvalho R."/>
            <person name="Voegtly L."/>
            <person name="Shi R."/>
            <person name="Duckworth R."/>
            <person name="Johnson A."/>
            <person name="Loviza R."/>
            <person name="Walstead R."/>
            <person name="Shah Z."/>
            <person name="Kiflezghi M."/>
            <person name="Wade K."/>
            <person name="Ball S.L."/>
            <person name="Bradley K.W."/>
            <person name="Asai D.J."/>
            <person name="Bowman C.A."/>
            <person name="Russell D.A."/>
            <person name="Pope W.H."/>
            <person name="Jacobs-Sera D."/>
            <person name="Hendrix R.W."/>
            <person name="Hatfull G.F."/>
        </authorList>
    </citation>
    <scope>NUCLEOTIDE SEQUENCE [LARGE SCALE GENOMIC DNA]</scope>
    <source>
        <strain evidence="13 14">DSM 27648</strain>
    </source>
</reference>
<dbReference type="STRING" id="1391654.AKJ09_04189"/>
<evidence type="ECO:0000256" key="4">
    <source>
        <dbReference type="ARBA" id="ARBA00012595"/>
    </source>
</evidence>
<dbReference type="Gene3D" id="2.60.40.1180">
    <property type="entry name" value="Golgi alpha-mannosidase II"/>
    <property type="match status" value="1"/>
</dbReference>
<dbReference type="InterPro" id="IPR017853">
    <property type="entry name" value="GH"/>
</dbReference>
<protein>
    <recommendedName>
        <fullName evidence="4">alpha-amylase</fullName>
        <ecNumber evidence="4">3.2.1.1</ecNumber>
    </recommendedName>
</protein>
<dbReference type="SMART" id="SM00642">
    <property type="entry name" value="Aamy"/>
    <property type="match status" value="1"/>
</dbReference>
<dbReference type="Pfam" id="PF00128">
    <property type="entry name" value="Alpha-amylase"/>
    <property type="match status" value="1"/>
</dbReference>
<organism evidence="13 14">
    <name type="scientific">Labilithrix luteola</name>
    <dbReference type="NCBI Taxonomy" id="1391654"/>
    <lineage>
        <taxon>Bacteria</taxon>
        <taxon>Pseudomonadati</taxon>
        <taxon>Myxococcota</taxon>
        <taxon>Polyangia</taxon>
        <taxon>Polyangiales</taxon>
        <taxon>Labilitrichaceae</taxon>
        <taxon>Labilithrix</taxon>
    </lineage>
</organism>
<evidence type="ECO:0000256" key="10">
    <source>
        <dbReference type="ARBA" id="ARBA00023295"/>
    </source>
</evidence>
<keyword evidence="8" id="KW-0106">Calcium</keyword>
<dbReference type="GO" id="GO:0005975">
    <property type="term" value="P:carbohydrate metabolic process"/>
    <property type="evidence" value="ECO:0007669"/>
    <property type="project" value="InterPro"/>
</dbReference>
<evidence type="ECO:0000313" key="14">
    <source>
        <dbReference type="Proteomes" id="UP000064967"/>
    </source>
</evidence>
<proteinExistence type="inferred from homology"/>
<name>A0A0K1PVG8_9BACT</name>
<accession>A0A0K1PVG8</accession>
<feature type="chain" id="PRO_5005466685" description="alpha-amylase" evidence="11">
    <location>
        <begin position="20"/>
        <end position="610"/>
    </location>
</feature>
<sequence length="610" mass="67439">MKTSQSKIAFALLVAAACAVPEVGCVSIPEEGQKPVLATHVQDWRDEVIYQVLVDRFANGDHDNDYQVRPGYLARFQGGDWKGLTDHLDYIQALGVTTLWISPVVKNVETDADVDSYHGYWAQDLTQTNPHFGDLAALRTLTAEAHKKSIKVVLDIVTNHMGQVFFYDTNLNGHPDIYIGGSGALPVVSSRSDMSRITEYDPDWDPLGVQAFTSLGPAGRAPIIFIQDPSINRVPPPGILGTARAYHGYGRILNYDDDKQRELGDFPGGLKDVATEIPEVRAELIDLYTKWVETSDLDGFRIDTVKHVEHDFWTQFGTSVRKRLASQGKNNFLMFGEAFDGNDQLLGSYTQEGMLDSVFYFSQHYQVFRDVFVNAHDPAQQKGTEQIQRLWANRRVNYRTEPQPGGIGIAPAKSLVNFMDNHDVARFLFSAGGDKDALRNALVLLMTEEGIPCLYYGTEQDFAGGNDPANREVLWNTNFDTSGDTFRHVSKLARIKRTYKALSRGDTNVVWSTAHVGDEEDAGMFAYERTGGDAPDGEYALVVMNTNGHKPSSTSNGASVMKTTRGGGEKLVDVLDPQLASYDVEADGTLRVEVPAQRSMILVPSGNVKP</sequence>
<keyword evidence="10" id="KW-0326">Glycosidase</keyword>
<dbReference type="InterPro" id="IPR013780">
    <property type="entry name" value="Glyco_hydro_b"/>
</dbReference>
<dbReference type="AlphaFoldDB" id="A0A0K1PVG8"/>
<evidence type="ECO:0000259" key="12">
    <source>
        <dbReference type="SMART" id="SM00642"/>
    </source>
</evidence>
<dbReference type="GO" id="GO:0005509">
    <property type="term" value="F:calcium ion binding"/>
    <property type="evidence" value="ECO:0007669"/>
    <property type="project" value="InterPro"/>
</dbReference>
<comment type="cofactor">
    <cofactor evidence="2">
        <name>Ca(2+)</name>
        <dbReference type="ChEBI" id="CHEBI:29108"/>
    </cofactor>
</comment>
<dbReference type="PANTHER" id="PTHR10357">
    <property type="entry name" value="ALPHA-AMYLASE FAMILY MEMBER"/>
    <property type="match status" value="1"/>
</dbReference>
<dbReference type="KEGG" id="llu:AKJ09_04189"/>
<evidence type="ECO:0000256" key="8">
    <source>
        <dbReference type="ARBA" id="ARBA00022837"/>
    </source>
</evidence>
<evidence type="ECO:0000313" key="13">
    <source>
        <dbReference type="EMBL" id="AKU97525.1"/>
    </source>
</evidence>
<evidence type="ECO:0000256" key="6">
    <source>
        <dbReference type="ARBA" id="ARBA00022729"/>
    </source>
</evidence>
<gene>
    <name evidence="13" type="ORF">AKJ09_04189</name>
</gene>
<dbReference type="EMBL" id="CP012333">
    <property type="protein sequence ID" value="AKU97525.1"/>
    <property type="molecule type" value="Genomic_DNA"/>
</dbReference>